<feature type="non-terminal residue" evidence="2">
    <location>
        <position position="1"/>
    </location>
</feature>
<dbReference type="InterPro" id="IPR047187">
    <property type="entry name" value="SF1_C_Upf1"/>
</dbReference>
<name>A0ABN9Y590_9DINO</name>
<feature type="domain" description="DNA2/NAM7 helicase-like C-terminal" evidence="1">
    <location>
        <begin position="156"/>
        <end position="239"/>
    </location>
</feature>
<dbReference type="InterPro" id="IPR027417">
    <property type="entry name" value="P-loop_NTPase"/>
</dbReference>
<comment type="caution">
    <text evidence="2">The sequence shown here is derived from an EMBL/GenBank/DDBJ whole genome shotgun (WGS) entry which is preliminary data.</text>
</comment>
<organism evidence="2 3">
    <name type="scientific">Prorocentrum cordatum</name>
    <dbReference type="NCBI Taxonomy" id="2364126"/>
    <lineage>
        <taxon>Eukaryota</taxon>
        <taxon>Sar</taxon>
        <taxon>Alveolata</taxon>
        <taxon>Dinophyceae</taxon>
        <taxon>Prorocentrales</taxon>
        <taxon>Prorocentraceae</taxon>
        <taxon>Prorocentrum</taxon>
    </lineage>
</organism>
<dbReference type="Proteomes" id="UP001189429">
    <property type="component" value="Unassembled WGS sequence"/>
</dbReference>
<dbReference type="InterPro" id="IPR041679">
    <property type="entry name" value="DNA2/NAM7-like_C"/>
</dbReference>
<dbReference type="PANTHER" id="PTHR10887:SF495">
    <property type="entry name" value="HELICASE SENATAXIN ISOFORM X1-RELATED"/>
    <property type="match status" value="1"/>
</dbReference>
<reference evidence="2" key="1">
    <citation type="submission" date="2023-10" db="EMBL/GenBank/DDBJ databases">
        <authorList>
            <person name="Chen Y."/>
            <person name="Shah S."/>
            <person name="Dougan E. K."/>
            <person name="Thang M."/>
            <person name="Chan C."/>
        </authorList>
    </citation>
    <scope>NUCLEOTIDE SEQUENCE [LARGE SCALE GENOMIC DNA]</scope>
</reference>
<evidence type="ECO:0000259" key="1">
    <source>
        <dbReference type="Pfam" id="PF13087"/>
    </source>
</evidence>
<dbReference type="CDD" id="cd18808">
    <property type="entry name" value="SF1_C_Upf1"/>
    <property type="match status" value="1"/>
</dbReference>
<dbReference type="Gene3D" id="3.40.50.300">
    <property type="entry name" value="P-loop containing nucleotide triphosphate hydrolases"/>
    <property type="match status" value="1"/>
</dbReference>
<dbReference type="InterPro" id="IPR007788">
    <property type="entry name" value="QCT"/>
</dbReference>
<protein>
    <recommendedName>
        <fullName evidence="1">DNA2/NAM7 helicase-like C-terminal domain-containing protein</fullName>
    </recommendedName>
</protein>
<dbReference type="InterPro" id="IPR045055">
    <property type="entry name" value="DNA2/NAM7-like"/>
</dbReference>
<evidence type="ECO:0000313" key="2">
    <source>
        <dbReference type="EMBL" id="CAK0906154.1"/>
    </source>
</evidence>
<dbReference type="PANTHER" id="PTHR10887">
    <property type="entry name" value="DNA2/NAM7 HELICASE FAMILY"/>
    <property type="match status" value="1"/>
</dbReference>
<sequence>GTEYVMSLAAGTWKYESTKVAHCMGKRLRGLNELEMVEDFAGTGPKLLANLVNTRLVFAMDPETMECAGVFHLEDTEPIAANERGGYHVANGIAYNKKSGTFFVTGKNWESMYEIAVSKAPPRVVSHAGDLLESHLALAGEYKPLDTKSYLLQLARWQEIGVITPYGAQVREISRQLPPPVKNFIQVSTVDAFQGCEKQVILLSLVRANARGDVGFVADWRRLNVALTRSKVLCVLVGHLPTWLAADSGLLRDWLGFNPEAAANVLAFKAGRSVMGVGTIKAEIKRVRRTSKHNGLLEDYAEIPYMQLQRPPIGPKIIGIDGFAARIPAMAPAHIQEADAETENLHNINDDDSAKVSNLLIMSVSGRFITDTCEAIKQAVDQTGNIR</sequence>
<dbReference type="Pfam" id="PF05096">
    <property type="entry name" value="Glu_cyclase_2"/>
    <property type="match status" value="1"/>
</dbReference>
<dbReference type="SUPFAM" id="SSF52540">
    <property type="entry name" value="P-loop containing nucleoside triphosphate hydrolases"/>
    <property type="match status" value="1"/>
</dbReference>
<keyword evidence="3" id="KW-1185">Reference proteome</keyword>
<proteinExistence type="predicted"/>
<dbReference type="Pfam" id="PF13087">
    <property type="entry name" value="AAA_12"/>
    <property type="match status" value="1"/>
</dbReference>
<evidence type="ECO:0000313" key="3">
    <source>
        <dbReference type="Proteomes" id="UP001189429"/>
    </source>
</evidence>
<gene>
    <name evidence="2" type="ORF">PCOR1329_LOCUS81586</name>
</gene>
<accession>A0ABN9Y590</accession>
<dbReference type="EMBL" id="CAUYUJ010021650">
    <property type="protein sequence ID" value="CAK0906154.1"/>
    <property type="molecule type" value="Genomic_DNA"/>
</dbReference>